<dbReference type="Pfam" id="PF14021">
    <property type="entry name" value="TNT"/>
    <property type="match status" value="1"/>
</dbReference>
<accession>A0ABX5X5L0</accession>
<gene>
    <name evidence="2" type="ORF">FM037_05105</name>
</gene>
<dbReference type="EMBL" id="CP041614">
    <property type="protein sequence ID" value="QDO86549.1"/>
    <property type="molecule type" value="Genomic_DNA"/>
</dbReference>
<name>A0ABX5X5L0_9GAMM</name>
<protein>
    <submittedName>
        <fullName evidence="2">DUF4237 domain-containing protein</fullName>
    </submittedName>
</protein>
<organism evidence="2 3">
    <name type="scientific">Shewanella psychropiezotolerans</name>
    <dbReference type="NCBI Taxonomy" id="2593655"/>
    <lineage>
        <taxon>Bacteria</taxon>
        <taxon>Pseudomonadati</taxon>
        <taxon>Pseudomonadota</taxon>
        <taxon>Gammaproteobacteria</taxon>
        <taxon>Alteromonadales</taxon>
        <taxon>Shewanellaceae</taxon>
        <taxon>Shewanella</taxon>
    </lineage>
</organism>
<sequence>MRPLTQYRVVKPIPVYYGPATPHFGQFGGGVQYQLPNNVRSLRLGPKPYLELVK</sequence>
<evidence type="ECO:0000313" key="3">
    <source>
        <dbReference type="Proteomes" id="UP000315947"/>
    </source>
</evidence>
<evidence type="ECO:0000313" key="2">
    <source>
        <dbReference type="EMBL" id="QDO86549.1"/>
    </source>
</evidence>
<feature type="domain" description="TNT" evidence="1">
    <location>
        <begin position="3"/>
        <end position="42"/>
    </location>
</feature>
<evidence type="ECO:0000259" key="1">
    <source>
        <dbReference type="Pfam" id="PF14021"/>
    </source>
</evidence>
<dbReference type="InterPro" id="IPR025331">
    <property type="entry name" value="TNT"/>
</dbReference>
<keyword evidence="3" id="KW-1185">Reference proteome</keyword>
<dbReference type="Proteomes" id="UP000315947">
    <property type="component" value="Chromosome"/>
</dbReference>
<proteinExistence type="predicted"/>
<reference evidence="2 3" key="1">
    <citation type="submission" date="2019-07" db="EMBL/GenBank/DDBJ databases">
        <title>Shewanella sp. YLB-06 whole genomic sequence.</title>
        <authorList>
            <person name="Yu L."/>
        </authorList>
    </citation>
    <scope>NUCLEOTIDE SEQUENCE [LARGE SCALE GENOMIC DNA]</scope>
    <source>
        <strain evidence="2 3">YLB-06</strain>
    </source>
</reference>